<sequence>MRFVTSLTSLISLSSHMGIASCTPVATDLAKWQNGQRNVDINGHPYHFSIIQQVGQNAILTAATVDRGINDLVAEAANLAGSTHPNG</sequence>
<protein>
    <submittedName>
        <fullName evidence="2">Uncharacterized protein</fullName>
    </submittedName>
</protein>
<name>A0A9P4JK51_9PLEO</name>
<evidence type="ECO:0000256" key="1">
    <source>
        <dbReference type="SAM" id="SignalP"/>
    </source>
</evidence>
<reference evidence="2" key="1">
    <citation type="journal article" date="2020" name="Stud. Mycol.">
        <title>101 Dothideomycetes genomes: a test case for predicting lifestyles and emergence of pathogens.</title>
        <authorList>
            <person name="Haridas S."/>
            <person name="Albert R."/>
            <person name="Binder M."/>
            <person name="Bloem J."/>
            <person name="Labutti K."/>
            <person name="Salamov A."/>
            <person name="Andreopoulos B."/>
            <person name="Baker S."/>
            <person name="Barry K."/>
            <person name="Bills G."/>
            <person name="Bluhm B."/>
            <person name="Cannon C."/>
            <person name="Castanera R."/>
            <person name="Culley D."/>
            <person name="Daum C."/>
            <person name="Ezra D."/>
            <person name="Gonzalez J."/>
            <person name="Henrissat B."/>
            <person name="Kuo A."/>
            <person name="Liang C."/>
            <person name="Lipzen A."/>
            <person name="Lutzoni F."/>
            <person name="Magnuson J."/>
            <person name="Mondo S."/>
            <person name="Nolan M."/>
            <person name="Ohm R."/>
            <person name="Pangilinan J."/>
            <person name="Park H.-J."/>
            <person name="Ramirez L."/>
            <person name="Alfaro M."/>
            <person name="Sun H."/>
            <person name="Tritt A."/>
            <person name="Yoshinaga Y."/>
            <person name="Zwiers L.-H."/>
            <person name="Turgeon B."/>
            <person name="Goodwin S."/>
            <person name="Spatafora J."/>
            <person name="Crous P."/>
            <person name="Grigoriev I."/>
        </authorList>
    </citation>
    <scope>NUCLEOTIDE SEQUENCE</scope>
    <source>
        <strain evidence="2">ATCC 74209</strain>
    </source>
</reference>
<evidence type="ECO:0000313" key="3">
    <source>
        <dbReference type="Proteomes" id="UP000799536"/>
    </source>
</evidence>
<gene>
    <name evidence="2" type="ORF">GQ43DRAFT_472583</name>
</gene>
<feature type="signal peptide" evidence="1">
    <location>
        <begin position="1"/>
        <end position="22"/>
    </location>
</feature>
<keyword evidence="3" id="KW-1185">Reference proteome</keyword>
<feature type="chain" id="PRO_5040105293" evidence="1">
    <location>
        <begin position="23"/>
        <end position="87"/>
    </location>
</feature>
<dbReference type="AlphaFoldDB" id="A0A9P4JK51"/>
<dbReference type="PROSITE" id="PS51257">
    <property type="entry name" value="PROKAR_LIPOPROTEIN"/>
    <property type="match status" value="1"/>
</dbReference>
<accession>A0A9P4JK51</accession>
<dbReference type="Proteomes" id="UP000799536">
    <property type="component" value="Unassembled WGS sequence"/>
</dbReference>
<dbReference type="EMBL" id="ML994015">
    <property type="protein sequence ID" value="KAF2200595.1"/>
    <property type="molecule type" value="Genomic_DNA"/>
</dbReference>
<organism evidence="2 3">
    <name type="scientific">Delitschia confertaspora ATCC 74209</name>
    <dbReference type="NCBI Taxonomy" id="1513339"/>
    <lineage>
        <taxon>Eukaryota</taxon>
        <taxon>Fungi</taxon>
        <taxon>Dikarya</taxon>
        <taxon>Ascomycota</taxon>
        <taxon>Pezizomycotina</taxon>
        <taxon>Dothideomycetes</taxon>
        <taxon>Pleosporomycetidae</taxon>
        <taxon>Pleosporales</taxon>
        <taxon>Delitschiaceae</taxon>
        <taxon>Delitschia</taxon>
    </lineage>
</organism>
<comment type="caution">
    <text evidence="2">The sequence shown here is derived from an EMBL/GenBank/DDBJ whole genome shotgun (WGS) entry which is preliminary data.</text>
</comment>
<evidence type="ECO:0000313" key="2">
    <source>
        <dbReference type="EMBL" id="KAF2200595.1"/>
    </source>
</evidence>
<keyword evidence="1" id="KW-0732">Signal</keyword>
<proteinExistence type="predicted"/>